<name>A0A9P9KM10_FUSSL</name>
<dbReference type="EMBL" id="JAGTJS010000009">
    <property type="protein sequence ID" value="KAH7258134.1"/>
    <property type="molecule type" value="Genomic_DNA"/>
</dbReference>
<keyword evidence="1" id="KW-0732">Signal</keyword>
<gene>
    <name evidence="2" type="ORF">B0J15DRAFT_291597</name>
</gene>
<feature type="chain" id="PRO_5040486763" description="Secreted protein" evidence="1">
    <location>
        <begin position="26"/>
        <end position="96"/>
    </location>
</feature>
<proteinExistence type="predicted"/>
<evidence type="ECO:0000313" key="3">
    <source>
        <dbReference type="Proteomes" id="UP000736672"/>
    </source>
</evidence>
<evidence type="ECO:0008006" key="4">
    <source>
        <dbReference type="Google" id="ProtNLM"/>
    </source>
</evidence>
<feature type="signal peptide" evidence="1">
    <location>
        <begin position="1"/>
        <end position="25"/>
    </location>
</feature>
<evidence type="ECO:0000313" key="2">
    <source>
        <dbReference type="EMBL" id="KAH7258134.1"/>
    </source>
</evidence>
<sequence>MYGVQRALFAMYICLDFLGTSISSARFPWLDHGLQLNWVASSAPTRLFTHLGSMVGDVMDTSITQGQLAQTKIMAWGPASICLQHKVSRAEGLIPS</sequence>
<accession>A0A9P9KM10</accession>
<keyword evidence="3" id="KW-1185">Reference proteome</keyword>
<dbReference type="AlphaFoldDB" id="A0A9P9KM10"/>
<protein>
    <recommendedName>
        <fullName evidence="4">Secreted protein</fullName>
    </recommendedName>
</protein>
<evidence type="ECO:0000256" key="1">
    <source>
        <dbReference type="SAM" id="SignalP"/>
    </source>
</evidence>
<reference evidence="2" key="1">
    <citation type="journal article" date="2021" name="Nat. Commun.">
        <title>Genetic determinants of endophytism in the Arabidopsis root mycobiome.</title>
        <authorList>
            <person name="Mesny F."/>
            <person name="Miyauchi S."/>
            <person name="Thiergart T."/>
            <person name="Pickel B."/>
            <person name="Atanasova L."/>
            <person name="Karlsson M."/>
            <person name="Huettel B."/>
            <person name="Barry K.W."/>
            <person name="Haridas S."/>
            <person name="Chen C."/>
            <person name="Bauer D."/>
            <person name="Andreopoulos W."/>
            <person name="Pangilinan J."/>
            <person name="LaButti K."/>
            <person name="Riley R."/>
            <person name="Lipzen A."/>
            <person name="Clum A."/>
            <person name="Drula E."/>
            <person name="Henrissat B."/>
            <person name="Kohler A."/>
            <person name="Grigoriev I.V."/>
            <person name="Martin F.M."/>
            <person name="Hacquard S."/>
        </authorList>
    </citation>
    <scope>NUCLEOTIDE SEQUENCE</scope>
    <source>
        <strain evidence="2">FSSC 5 MPI-SDFR-AT-0091</strain>
    </source>
</reference>
<dbReference type="Proteomes" id="UP000736672">
    <property type="component" value="Unassembled WGS sequence"/>
</dbReference>
<comment type="caution">
    <text evidence="2">The sequence shown here is derived from an EMBL/GenBank/DDBJ whole genome shotgun (WGS) entry which is preliminary data.</text>
</comment>
<organism evidence="2 3">
    <name type="scientific">Fusarium solani</name>
    <name type="common">Filamentous fungus</name>
    <dbReference type="NCBI Taxonomy" id="169388"/>
    <lineage>
        <taxon>Eukaryota</taxon>
        <taxon>Fungi</taxon>
        <taxon>Dikarya</taxon>
        <taxon>Ascomycota</taxon>
        <taxon>Pezizomycotina</taxon>
        <taxon>Sordariomycetes</taxon>
        <taxon>Hypocreomycetidae</taxon>
        <taxon>Hypocreales</taxon>
        <taxon>Nectriaceae</taxon>
        <taxon>Fusarium</taxon>
        <taxon>Fusarium solani species complex</taxon>
    </lineage>
</organism>